<evidence type="ECO:0000256" key="5">
    <source>
        <dbReference type="SAM" id="Phobius"/>
    </source>
</evidence>
<dbReference type="InterPro" id="IPR014027">
    <property type="entry name" value="UDP-Glc/GDP-Man_DH_C"/>
</dbReference>
<dbReference type="Pfam" id="PF00984">
    <property type="entry name" value="UDPG_MGDP_dh"/>
    <property type="match status" value="1"/>
</dbReference>
<feature type="domain" description="UDP-glucose/GDP-mannose dehydrogenase C-terminal" evidence="6">
    <location>
        <begin position="313"/>
        <end position="401"/>
    </location>
</feature>
<dbReference type="NCBIfam" id="TIGR03026">
    <property type="entry name" value="NDP-sugDHase"/>
    <property type="match status" value="1"/>
</dbReference>
<dbReference type="PIRSF" id="PIRSF500136">
    <property type="entry name" value="UDP_ManNAc_DH"/>
    <property type="match status" value="1"/>
</dbReference>
<dbReference type="InterPro" id="IPR008927">
    <property type="entry name" value="6-PGluconate_DH-like_C_sf"/>
</dbReference>
<dbReference type="Gene3D" id="3.40.50.720">
    <property type="entry name" value="NAD(P)-binding Rossmann-like Domain"/>
    <property type="match status" value="2"/>
</dbReference>
<keyword evidence="5" id="KW-1133">Transmembrane helix</keyword>
<dbReference type="GO" id="GO:0000271">
    <property type="term" value="P:polysaccharide biosynthetic process"/>
    <property type="evidence" value="ECO:0007669"/>
    <property type="project" value="InterPro"/>
</dbReference>
<dbReference type="Pfam" id="PF03720">
    <property type="entry name" value="UDPG_MGDP_dh_C"/>
    <property type="match status" value="1"/>
</dbReference>
<dbReference type="SUPFAM" id="SSF52413">
    <property type="entry name" value="UDP-glucose/GDP-mannose dehydrogenase C-terminal domain"/>
    <property type="match status" value="1"/>
</dbReference>
<keyword evidence="5" id="KW-0472">Membrane</keyword>
<dbReference type="GO" id="GO:0051287">
    <property type="term" value="F:NAD binding"/>
    <property type="evidence" value="ECO:0007669"/>
    <property type="project" value="InterPro"/>
</dbReference>
<sequence length="405" mass="45620">MEKDIRIAVIGLGYVGLPLFCLISNHFTCKGLDNDSNRINLLKEGIDNRECEKRRNIIFALQRGMLTSLYSDIKDCNIYIVCVQTGIDEYNEPDLTPIKKVCESLSEILKRGDIVIFESTVFPGAIEDICIPILEECSSMKVNIDFSVGYSPERINVGDKSHKLELIPKIISASNNETLSLMNNIYSTILSAPIIQASSIKVAEAAKMYENVQRDVLIALANEFSSFCDVEGININEVTECAASKWNFAKVYPGLVGGHCIGVDTYYLLQRAKEKKHQLNIIQTARNVNEEKSHVVANKIKDIAISLEAHNILLLGFSYKADTPDYRNTKVLDIYNELKGYFTVVDCFDPIVDKKSIKNEFGISIITSEEAYRSNYDLVVKLVDHKAFKKIEFPNTKFIDINEIL</sequence>
<evidence type="ECO:0000256" key="3">
    <source>
        <dbReference type="ARBA" id="ARBA00023027"/>
    </source>
</evidence>
<evidence type="ECO:0000256" key="2">
    <source>
        <dbReference type="ARBA" id="ARBA00023002"/>
    </source>
</evidence>
<dbReference type="PIRSF" id="PIRSF000124">
    <property type="entry name" value="UDPglc_GDPman_dh"/>
    <property type="match status" value="1"/>
</dbReference>
<dbReference type="InterPro" id="IPR017476">
    <property type="entry name" value="UDP-Glc/GDP-Man"/>
</dbReference>
<dbReference type="InterPro" id="IPR036220">
    <property type="entry name" value="UDP-Glc/GDP-Man_DH_C_sf"/>
</dbReference>
<dbReference type="Proteomes" id="UP001214113">
    <property type="component" value="Unassembled WGS sequence"/>
</dbReference>
<reference evidence="7" key="1">
    <citation type="submission" date="2022-10" db="EMBL/GenBank/DDBJ databases">
        <title>Human gut microbiome strain richness.</title>
        <authorList>
            <person name="Chen-Liaw A."/>
        </authorList>
    </citation>
    <scope>NUCLEOTIDE SEQUENCE</scope>
    <source>
        <strain evidence="7">BSD2780061687st1_G10_BSD2780061687b_171204</strain>
    </source>
</reference>
<evidence type="ECO:0000313" key="7">
    <source>
        <dbReference type="EMBL" id="MDC1857151.1"/>
    </source>
</evidence>
<dbReference type="InterPro" id="IPR001732">
    <property type="entry name" value="UDP-Glc/GDP-Man_DH_N"/>
</dbReference>
<dbReference type="InterPro" id="IPR014026">
    <property type="entry name" value="UDP-Glc/GDP-Man_DH_dimer"/>
</dbReference>
<keyword evidence="2" id="KW-0560">Oxidoreductase</keyword>
<organism evidence="7 8">
    <name type="scientific">Bacteroides uniformis</name>
    <dbReference type="NCBI Taxonomy" id="820"/>
    <lineage>
        <taxon>Bacteria</taxon>
        <taxon>Pseudomonadati</taxon>
        <taxon>Bacteroidota</taxon>
        <taxon>Bacteroidia</taxon>
        <taxon>Bacteroidales</taxon>
        <taxon>Bacteroidaceae</taxon>
        <taxon>Bacteroides</taxon>
    </lineage>
</organism>
<dbReference type="InterPro" id="IPR028359">
    <property type="entry name" value="UDP_ManNAc/GlcNAc_DH"/>
</dbReference>
<dbReference type="GO" id="GO:0016628">
    <property type="term" value="F:oxidoreductase activity, acting on the CH-CH group of donors, NAD or NADP as acceptor"/>
    <property type="evidence" value="ECO:0007669"/>
    <property type="project" value="InterPro"/>
</dbReference>
<dbReference type="SUPFAM" id="SSF51735">
    <property type="entry name" value="NAD(P)-binding Rossmann-fold domains"/>
    <property type="match status" value="1"/>
</dbReference>
<dbReference type="GO" id="GO:0016616">
    <property type="term" value="F:oxidoreductase activity, acting on the CH-OH group of donors, NAD or NADP as acceptor"/>
    <property type="evidence" value="ECO:0007669"/>
    <property type="project" value="InterPro"/>
</dbReference>
<dbReference type="Pfam" id="PF03721">
    <property type="entry name" value="UDPG_MGDP_dh_N"/>
    <property type="match status" value="1"/>
</dbReference>
<dbReference type="InterPro" id="IPR036291">
    <property type="entry name" value="NAD(P)-bd_dom_sf"/>
</dbReference>
<comment type="caution">
    <text evidence="7">The sequence shown here is derived from an EMBL/GenBank/DDBJ whole genome shotgun (WGS) entry which is preliminary data.</text>
</comment>
<proteinExistence type="inferred from homology"/>
<comment type="similarity">
    <text evidence="1 4">Belongs to the UDP-glucose/GDP-mannose dehydrogenase family.</text>
</comment>
<evidence type="ECO:0000313" key="8">
    <source>
        <dbReference type="Proteomes" id="UP001214113"/>
    </source>
</evidence>
<feature type="transmembrane region" description="Helical" evidence="5">
    <location>
        <begin position="7"/>
        <end position="27"/>
    </location>
</feature>
<dbReference type="SUPFAM" id="SSF48179">
    <property type="entry name" value="6-phosphogluconate dehydrogenase C-terminal domain-like"/>
    <property type="match status" value="1"/>
</dbReference>
<dbReference type="RefSeq" id="WP_272196242.1">
    <property type="nucleotide sequence ID" value="NZ_JAQNSB010000047.1"/>
</dbReference>
<evidence type="ECO:0000256" key="1">
    <source>
        <dbReference type="ARBA" id="ARBA00006601"/>
    </source>
</evidence>
<protein>
    <submittedName>
        <fullName evidence="7">Nucleotide sugar dehydrogenase</fullName>
    </submittedName>
</protein>
<keyword evidence="5" id="KW-0812">Transmembrane</keyword>
<dbReference type="PANTHER" id="PTHR43491">
    <property type="entry name" value="UDP-N-ACETYL-D-MANNOSAMINE DEHYDROGENASE"/>
    <property type="match status" value="1"/>
</dbReference>
<name>A0AAW6GK73_BACUN</name>
<keyword evidence="3" id="KW-0520">NAD</keyword>
<dbReference type="PANTHER" id="PTHR43491:SF2">
    <property type="entry name" value="UDP-N-ACETYL-D-MANNOSAMINE DEHYDROGENASE"/>
    <property type="match status" value="1"/>
</dbReference>
<accession>A0AAW6GK73</accession>
<evidence type="ECO:0000259" key="6">
    <source>
        <dbReference type="SMART" id="SM00984"/>
    </source>
</evidence>
<evidence type="ECO:0000256" key="4">
    <source>
        <dbReference type="PIRNR" id="PIRNR000124"/>
    </source>
</evidence>
<dbReference type="SMART" id="SM00984">
    <property type="entry name" value="UDPG_MGDP_dh_C"/>
    <property type="match status" value="1"/>
</dbReference>
<dbReference type="EMBL" id="JAQNSB010000047">
    <property type="protein sequence ID" value="MDC1857151.1"/>
    <property type="molecule type" value="Genomic_DNA"/>
</dbReference>
<dbReference type="AlphaFoldDB" id="A0AAW6GK73"/>
<gene>
    <name evidence="7" type="ORF">POZ22_20595</name>
</gene>